<dbReference type="CDD" id="cd00082">
    <property type="entry name" value="HisKA"/>
    <property type="match status" value="1"/>
</dbReference>
<evidence type="ECO:0000256" key="4">
    <source>
        <dbReference type="ARBA" id="ARBA00022553"/>
    </source>
</evidence>
<keyword evidence="5" id="KW-0808">Transferase</keyword>
<dbReference type="GO" id="GO:0005524">
    <property type="term" value="F:ATP binding"/>
    <property type="evidence" value="ECO:0007669"/>
    <property type="project" value="UniProtKB-KW"/>
</dbReference>
<keyword evidence="7" id="KW-0547">Nucleotide-binding</keyword>
<dbReference type="Pfam" id="PF02518">
    <property type="entry name" value="HATPase_c"/>
    <property type="match status" value="1"/>
</dbReference>
<accession>Q47C85</accession>
<evidence type="ECO:0000256" key="2">
    <source>
        <dbReference type="ARBA" id="ARBA00004141"/>
    </source>
</evidence>
<dbReference type="HOGENOM" id="CLU_000445_89_37_4"/>
<feature type="transmembrane region" description="Helical" evidence="13">
    <location>
        <begin position="12"/>
        <end position="33"/>
    </location>
</feature>
<dbReference type="InterPro" id="IPR005467">
    <property type="entry name" value="His_kinase_dom"/>
</dbReference>
<evidence type="ECO:0000256" key="10">
    <source>
        <dbReference type="ARBA" id="ARBA00022989"/>
    </source>
</evidence>
<dbReference type="GO" id="GO:0000155">
    <property type="term" value="F:phosphorelay sensor kinase activity"/>
    <property type="evidence" value="ECO:0007669"/>
    <property type="project" value="InterPro"/>
</dbReference>
<proteinExistence type="predicted"/>
<evidence type="ECO:0000256" key="8">
    <source>
        <dbReference type="ARBA" id="ARBA00022777"/>
    </source>
</evidence>
<keyword evidence="10 13" id="KW-1133">Transmembrane helix</keyword>
<evidence type="ECO:0000256" key="13">
    <source>
        <dbReference type="SAM" id="Phobius"/>
    </source>
</evidence>
<dbReference type="InterPro" id="IPR036890">
    <property type="entry name" value="HATPase_C_sf"/>
</dbReference>
<keyword evidence="11" id="KW-0902">Two-component regulatory system</keyword>
<organism evidence="15">
    <name type="scientific">Dechloromonas aromatica (strain RCB)</name>
    <dbReference type="NCBI Taxonomy" id="159087"/>
    <lineage>
        <taxon>Bacteria</taxon>
        <taxon>Pseudomonadati</taxon>
        <taxon>Pseudomonadota</taxon>
        <taxon>Betaproteobacteria</taxon>
        <taxon>Rhodocyclales</taxon>
        <taxon>Azonexaceae</taxon>
        <taxon>Dechloromonas</taxon>
    </lineage>
</organism>
<evidence type="ECO:0000256" key="5">
    <source>
        <dbReference type="ARBA" id="ARBA00022679"/>
    </source>
</evidence>
<evidence type="ECO:0000256" key="6">
    <source>
        <dbReference type="ARBA" id="ARBA00022692"/>
    </source>
</evidence>
<dbReference type="PRINTS" id="PR00344">
    <property type="entry name" value="BCTRLSENSOR"/>
</dbReference>
<dbReference type="AlphaFoldDB" id="Q47C85"/>
<comment type="catalytic activity">
    <reaction evidence="1">
        <text>ATP + protein L-histidine = ADP + protein N-phospho-L-histidine.</text>
        <dbReference type="EC" id="2.7.13.3"/>
    </reaction>
</comment>
<dbReference type="SMART" id="SM00388">
    <property type="entry name" value="HisKA"/>
    <property type="match status" value="1"/>
</dbReference>
<dbReference type="eggNOG" id="COG5002">
    <property type="taxonomic scope" value="Bacteria"/>
</dbReference>
<sequence>MTTVWFSLRRRLLGLLLGGVAAAWLVTMVFSYIDAHHEVDELFDAQLAQAAQTLLALAGHDEGDDISDLGDAAHKYQRRLRCQIWRADGKLLMRSNNAPQTPLTTAIGFSETRGEEGHWRHFSQWNEDHSLQVQVSENHHIRDELIGHIAWRLLFPALFGLPLIGLWVWLATRHGFASLDGIARQIASRDPQQLQPVHPTAAPEEIRTLLESLNGLFQRVEHTLESERRFTADAAHELRTPLAALHAQLQVAQRARDEDERNRSLSQLQSGLTRAVHLVDQMLQLARLDPESSLPDPQAVDLATLAESVCADLGPQILAKNLDFDLEAPPEALVTGQAEWLRVLIRNLVDNAVRYTPEGGQVRVAIRHNGNTIDLSVSDSGPGIPVEERESVLRRFHRLNQGSQPGSGLGLAIVARIAELHGATLCLDTTPITKGLDVGVQFAARRTTS</sequence>
<dbReference type="InterPro" id="IPR003661">
    <property type="entry name" value="HisK_dim/P_dom"/>
</dbReference>
<keyword evidence="9 15" id="KW-0067">ATP-binding</keyword>
<name>Q47C85_DECAR</name>
<evidence type="ECO:0000313" key="15">
    <source>
        <dbReference type="EMBL" id="AAZ47546.1"/>
    </source>
</evidence>
<dbReference type="EMBL" id="CP000089">
    <property type="protein sequence ID" value="AAZ47546.1"/>
    <property type="molecule type" value="Genomic_DNA"/>
</dbReference>
<dbReference type="SUPFAM" id="SSF55874">
    <property type="entry name" value="ATPase domain of HSP90 chaperone/DNA topoisomerase II/histidine kinase"/>
    <property type="match status" value="1"/>
</dbReference>
<dbReference type="InterPro" id="IPR003594">
    <property type="entry name" value="HATPase_dom"/>
</dbReference>
<dbReference type="GO" id="GO:0005886">
    <property type="term" value="C:plasma membrane"/>
    <property type="evidence" value="ECO:0007669"/>
    <property type="project" value="TreeGrafter"/>
</dbReference>
<dbReference type="Gene3D" id="3.30.565.10">
    <property type="entry name" value="Histidine kinase-like ATPase, C-terminal domain"/>
    <property type="match status" value="1"/>
</dbReference>
<dbReference type="Pfam" id="PF08521">
    <property type="entry name" value="2CSK_N"/>
    <property type="match status" value="1"/>
</dbReference>
<dbReference type="InterPro" id="IPR050428">
    <property type="entry name" value="TCS_sensor_his_kinase"/>
</dbReference>
<feature type="domain" description="Histidine kinase" evidence="14">
    <location>
        <begin position="233"/>
        <end position="446"/>
    </location>
</feature>
<dbReference type="PROSITE" id="PS50109">
    <property type="entry name" value="HIS_KIN"/>
    <property type="match status" value="1"/>
</dbReference>
<dbReference type="InterPro" id="IPR013727">
    <property type="entry name" value="2CSK_N"/>
</dbReference>
<dbReference type="KEGG" id="dar:Daro_2816"/>
<evidence type="ECO:0000256" key="7">
    <source>
        <dbReference type="ARBA" id="ARBA00022741"/>
    </source>
</evidence>
<dbReference type="OrthoDB" id="8554694at2"/>
<protein>
    <recommendedName>
        <fullName evidence="3">histidine kinase</fullName>
        <ecNumber evidence="3">2.7.13.3</ecNumber>
    </recommendedName>
</protein>
<dbReference type="InterPro" id="IPR036097">
    <property type="entry name" value="HisK_dim/P_sf"/>
</dbReference>
<evidence type="ECO:0000256" key="1">
    <source>
        <dbReference type="ARBA" id="ARBA00000085"/>
    </source>
</evidence>
<keyword evidence="12 13" id="KW-0472">Membrane</keyword>
<dbReference type="STRING" id="159087.Daro_2816"/>
<dbReference type="SMART" id="SM00387">
    <property type="entry name" value="HATPase_c"/>
    <property type="match status" value="1"/>
</dbReference>
<evidence type="ECO:0000256" key="11">
    <source>
        <dbReference type="ARBA" id="ARBA00023012"/>
    </source>
</evidence>
<comment type="subcellular location">
    <subcellularLocation>
        <location evidence="2">Membrane</location>
        <topology evidence="2">Multi-pass membrane protein</topology>
    </subcellularLocation>
</comment>
<keyword evidence="8 15" id="KW-0418">Kinase</keyword>
<evidence type="ECO:0000259" key="14">
    <source>
        <dbReference type="PROSITE" id="PS50109"/>
    </source>
</evidence>
<keyword evidence="4" id="KW-0597">Phosphoprotein</keyword>
<dbReference type="SUPFAM" id="SSF47384">
    <property type="entry name" value="Homodimeric domain of signal transducing histidine kinase"/>
    <property type="match status" value="1"/>
</dbReference>
<dbReference type="Gene3D" id="1.20.5.1040">
    <property type="entry name" value="Sensor protein qsec"/>
    <property type="match status" value="1"/>
</dbReference>
<dbReference type="Gene3D" id="1.10.287.130">
    <property type="match status" value="1"/>
</dbReference>
<evidence type="ECO:0000256" key="3">
    <source>
        <dbReference type="ARBA" id="ARBA00012438"/>
    </source>
</evidence>
<dbReference type="EC" id="2.7.13.3" evidence="3"/>
<evidence type="ECO:0000256" key="12">
    <source>
        <dbReference type="ARBA" id="ARBA00023136"/>
    </source>
</evidence>
<dbReference type="Pfam" id="PF00512">
    <property type="entry name" value="HisKA"/>
    <property type="match status" value="1"/>
</dbReference>
<keyword evidence="6 13" id="KW-0812">Transmembrane</keyword>
<evidence type="ECO:0000256" key="9">
    <source>
        <dbReference type="ARBA" id="ARBA00022840"/>
    </source>
</evidence>
<dbReference type="InterPro" id="IPR004358">
    <property type="entry name" value="Sig_transdc_His_kin-like_C"/>
</dbReference>
<reference evidence="15" key="1">
    <citation type="submission" date="2005-08" db="EMBL/GenBank/DDBJ databases">
        <title>Complete sequence of Dechloromonas aromatica RCB.</title>
        <authorList>
            <person name="Salinero K.K."/>
            <person name="Copeland A."/>
            <person name="Lucas S."/>
            <person name="Lapidus A."/>
            <person name="Barry K."/>
            <person name="Detter J.C."/>
            <person name="Glavina T."/>
            <person name="Hammon N."/>
            <person name="Israni S."/>
            <person name="Pitluck S."/>
            <person name="Di Bartolo G."/>
            <person name="Trong S."/>
            <person name="Schmutz J."/>
            <person name="Larimer F."/>
            <person name="Land M."/>
            <person name="Ivanova N."/>
            <person name="Richardson P."/>
        </authorList>
    </citation>
    <scope>NUCLEOTIDE SEQUENCE</scope>
    <source>
        <strain evidence="15">RCB</strain>
    </source>
</reference>
<dbReference type="PANTHER" id="PTHR45436">
    <property type="entry name" value="SENSOR HISTIDINE KINASE YKOH"/>
    <property type="match status" value="1"/>
</dbReference>
<feature type="transmembrane region" description="Helical" evidence="13">
    <location>
        <begin position="149"/>
        <end position="170"/>
    </location>
</feature>
<gene>
    <name evidence="15" type="ordered locus">Daro_2816</name>
</gene>
<dbReference type="PANTHER" id="PTHR45436:SF14">
    <property type="entry name" value="SENSOR PROTEIN QSEC"/>
    <property type="match status" value="1"/>
</dbReference>